<evidence type="ECO:0000313" key="1">
    <source>
        <dbReference type="EMBL" id="ESA02358.1"/>
    </source>
</evidence>
<gene>
    <name evidence="1" type="ORF">GLOINDRAFT_6603</name>
</gene>
<dbReference type="AlphaFoldDB" id="U9T7Q9"/>
<reference evidence="1" key="1">
    <citation type="submission" date="2013-07" db="EMBL/GenBank/DDBJ databases">
        <title>The genome of an arbuscular mycorrhizal fungus provides insights into the evolution of the oldest plant symbiosis.</title>
        <authorList>
            <consortium name="DOE Joint Genome Institute"/>
            <person name="Tisserant E."/>
            <person name="Malbreil M."/>
            <person name="Kuo A."/>
            <person name="Kohler A."/>
            <person name="Symeonidi A."/>
            <person name="Balestrini R."/>
            <person name="Charron P."/>
            <person name="Duensing N."/>
            <person name="Frei-dit-Frey N."/>
            <person name="Gianinazzi-Pearson V."/>
            <person name="Gilbert B."/>
            <person name="Handa Y."/>
            <person name="Hijri M."/>
            <person name="Kaul R."/>
            <person name="Kawaguchi M."/>
            <person name="Krajinski F."/>
            <person name="Lammers P."/>
            <person name="Lapierre D."/>
            <person name="Masclaux F.G."/>
            <person name="Murat C."/>
            <person name="Morin E."/>
            <person name="Ndikumana S."/>
            <person name="Pagni M."/>
            <person name="Petitpierre D."/>
            <person name="Requena N."/>
            <person name="Rosikiewicz P."/>
            <person name="Riley R."/>
            <person name="Saito K."/>
            <person name="San Clemente H."/>
            <person name="Shapiro H."/>
            <person name="van Tuinen D."/>
            <person name="Becard G."/>
            <person name="Bonfante P."/>
            <person name="Paszkowski U."/>
            <person name="Shachar-Hill Y."/>
            <person name="Young J.P."/>
            <person name="Sanders I.R."/>
            <person name="Henrissat B."/>
            <person name="Rensing S.A."/>
            <person name="Grigoriev I.V."/>
            <person name="Corradi N."/>
            <person name="Roux C."/>
            <person name="Martin F."/>
        </authorList>
    </citation>
    <scope>NUCLEOTIDE SEQUENCE</scope>
    <source>
        <strain evidence="1">DAOM 197198</strain>
    </source>
</reference>
<dbReference type="EMBL" id="KI295783">
    <property type="protein sequence ID" value="ESA02358.1"/>
    <property type="molecule type" value="Genomic_DNA"/>
</dbReference>
<dbReference type="HOGENOM" id="CLU_3125785_0_0_1"/>
<protein>
    <submittedName>
        <fullName evidence="1">Uncharacterized protein</fullName>
    </submittedName>
</protein>
<organism evidence="1">
    <name type="scientific">Rhizophagus irregularis (strain DAOM 181602 / DAOM 197198 / MUCL 43194)</name>
    <name type="common">Arbuscular mycorrhizal fungus</name>
    <name type="synonym">Glomus intraradices</name>
    <dbReference type="NCBI Taxonomy" id="747089"/>
    <lineage>
        <taxon>Eukaryota</taxon>
        <taxon>Fungi</taxon>
        <taxon>Fungi incertae sedis</taxon>
        <taxon>Mucoromycota</taxon>
        <taxon>Glomeromycotina</taxon>
        <taxon>Glomeromycetes</taxon>
        <taxon>Glomerales</taxon>
        <taxon>Glomeraceae</taxon>
        <taxon>Rhizophagus</taxon>
    </lineage>
</organism>
<accession>U9T7Q9</accession>
<name>U9T7Q9_RHIID</name>
<sequence length="50" mass="5917">MDSWSDSTLSDLLEIEIDNQEEASAILYHLMNMLMIWEFDTQVPGWLQKQ</sequence>
<proteinExistence type="predicted"/>